<proteinExistence type="predicted"/>
<name>A0A7R9L2F2_9ACAR</name>
<dbReference type="Pfam" id="PF08434">
    <property type="entry name" value="CLCA"/>
    <property type="match status" value="1"/>
</dbReference>
<evidence type="ECO:0000259" key="1">
    <source>
        <dbReference type="Pfam" id="PF08434"/>
    </source>
</evidence>
<dbReference type="InterPro" id="IPR013642">
    <property type="entry name" value="CLCA_N"/>
</dbReference>
<organism evidence="2">
    <name type="scientific">Medioppia subpectinata</name>
    <dbReference type="NCBI Taxonomy" id="1979941"/>
    <lineage>
        <taxon>Eukaryota</taxon>
        <taxon>Metazoa</taxon>
        <taxon>Ecdysozoa</taxon>
        <taxon>Arthropoda</taxon>
        <taxon>Chelicerata</taxon>
        <taxon>Arachnida</taxon>
        <taxon>Acari</taxon>
        <taxon>Acariformes</taxon>
        <taxon>Sarcoptiformes</taxon>
        <taxon>Oribatida</taxon>
        <taxon>Brachypylina</taxon>
        <taxon>Oppioidea</taxon>
        <taxon>Oppiidae</taxon>
        <taxon>Medioppia</taxon>
    </lineage>
</organism>
<reference evidence="2" key="1">
    <citation type="submission" date="2020-11" db="EMBL/GenBank/DDBJ databases">
        <authorList>
            <person name="Tran Van P."/>
        </authorList>
    </citation>
    <scope>NUCLEOTIDE SEQUENCE</scope>
</reference>
<evidence type="ECO:0000313" key="2">
    <source>
        <dbReference type="EMBL" id="CAD7632707.1"/>
    </source>
</evidence>
<dbReference type="EMBL" id="CAJPIZ010011414">
    <property type="protein sequence ID" value="CAG2113137.1"/>
    <property type="molecule type" value="Genomic_DNA"/>
</dbReference>
<dbReference type="AlphaFoldDB" id="A0A7R9L2F2"/>
<dbReference type="Proteomes" id="UP000759131">
    <property type="component" value="Unassembled WGS sequence"/>
</dbReference>
<protein>
    <recommendedName>
        <fullName evidence="1">Calcium-activated chloride channel N-terminal domain-containing protein</fullName>
    </recommendedName>
</protein>
<evidence type="ECO:0000313" key="3">
    <source>
        <dbReference type="Proteomes" id="UP000759131"/>
    </source>
</evidence>
<keyword evidence="3" id="KW-1185">Reference proteome</keyword>
<accession>A0A7R9L2F2</accession>
<dbReference type="EMBL" id="OC865989">
    <property type="protein sequence ID" value="CAD7632707.1"/>
    <property type="molecule type" value="Genomic_DNA"/>
</dbReference>
<gene>
    <name evidence="2" type="ORF">OSB1V03_LOCUS13109</name>
</gene>
<dbReference type="OrthoDB" id="687730at2759"/>
<feature type="domain" description="Calcium-activated chloride channel N-terminal" evidence="1">
    <location>
        <begin position="67"/>
        <end position="262"/>
    </location>
</feature>
<sequence length="263" mass="30147">MRDGYESVVGGGHYDGAHVRVAPTDRVKTNRPYTYQPRGCGQPGEYIQLTDGFMESLLNYEAEIQQKTPSVKKAIVTLTDRVKTNKPYTYQPRGCGQPGEYIQLTDGFIESLLDDKASEKFDYPEKHLVHEWAHYRYGVFDEYSADGDPKYPAFYMENGTIYPTTCVKGIKGRQEDMEGKPCKIYAGGQVAPDCRFVPDPMDTNALASIMFMPHMKSIEKFCQNDTDDPRLRHNIYAPNKQNIQCNYRSTWEVIESNRDFKNQ</sequence>